<comment type="caution">
    <text evidence="1">The sequence shown here is derived from an EMBL/GenBank/DDBJ whole genome shotgun (WGS) entry which is preliminary data.</text>
</comment>
<accession>A0ACC7NP41</accession>
<organism evidence="1 2">
    <name type="scientific">Paraburkholderia rhynchosiae</name>
    <dbReference type="NCBI Taxonomy" id="487049"/>
    <lineage>
        <taxon>Bacteria</taxon>
        <taxon>Pseudomonadati</taxon>
        <taxon>Pseudomonadota</taxon>
        <taxon>Betaproteobacteria</taxon>
        <taxon>Burkholderiales</taxon>
        <taxon>Burkholderiaceae</taxon>
        <taxon>Paraburkholderia</taxon>
    </lineage>
</organism>
<gene>
    <name evidence="1" type="ORF">PQR01_38205</name>
</gene>
<dbReference type="Proteomes" id="UP001629235">
    <property type="component" value="Unassembled WGS sequence"/>
</dbReference>
<evidence type="ECO:0000313" key="1">
    <source>
        <dbReference type="EMBL" id="MFM0109064.1"/>
    </source>
</evidence>
<name>A0ACC7NP41_9BURK</name>
<keyword evidence="2" id="KW-1185">Reference proteome</keyword>
<proteinExistence type="predicted"/>
<sequence length="124" mass="12733">MGVIVEFYAVRAAALSLPYNDVRAAANAAGAKSVAVISVNSKAVGDVFDALQGSILDAITGDDSTPERSVLLSAADVVQLDALANDLRNAHPGDEVFSEFADALEDTARAASRRGAQDVLGIST</sequence>
<reference evidence="1 2" key="1">
    <citation type="journal article" date="2024" name="Chem. Sci.">
        <title>Discovery of megapolipeptins by genome mining of a Burkholderiales bacteria collection.</title>
        <authorList>
            <person name="Paulo B.S."/>
            <person name="Recchia M.J.J."/>
            <person name="Lee S."/>
            <person name="Fergusson C.H."/>
            <person name="Romanowski S.B."/>
            <person name="Hernandez A."/>
            <person name="Krull N."/>
            <person name="Liu D.Y."/>
            <person name="Cavanagh H."/>
            <person name="Bos A."/>
            <person name="Gray C.A."/>
            <person name="Murphy B.T."/>
            <person name="Linington R.G."/>
            <person name="Eustaquio A.S."/>
        </authorList>
    </citation>
    <scope>NUCLEOTIDE SEQUENCE [LARGE SCALE GENOMIC DNA]</scope>
    <source>
        <strain evidence="1 2">RL18-126-BIB-B</strain>
    </source>
</reference>
<dbReference type="EMBL" id="JAQQDW010000163">
    <property type="protein sequence ID" value="MFM0109064.1"/>
    <property type="molecule type" value="Genomic_DNA"/>
</dbReference>
<protein>
    <submittedName>
        <fullName evidence="1">Uncharacterized protein</fullName>
    </submittedName>
</protein>
<evidence type="ECO:0000313" key="2">
    <source>
        <dbReference type="Proteomes" id="UP001629235"/>
    </source>
</evidence>